<evidence type="ECO:0000256" key="5">
    <source>
        <dbReference type="ARBA" id="ARBA00023136"/>
    </source>
</evidence>
<dbReference type="GO" id="GO:0005886">
    <property type="term" value="C:plasma membrane"/>
    <property type="evidence" value="ECO:0007669"/>
    <property type="project" value="UniProtKB-SubCell"/>
</dbReference>
<dbReference type="Proteomes" id="UP000322139">
    <property type="component" value="Unassembled WGS sequence"/>
</dbReference>
<dbReference type="PIRSF" id="PIRSF005690">
    <property type="entry name" value="GerBA"/>
    <property type="match status" value="1"/>
</dbReference>
<organism evidence="9 10">
    <name type="scientific">Bacillus infantis</name>
    <dbReference type="NCBI Taxonomy" id="324767"/>
    <lineage>
        <taxon>Bacteria</taxon>
        <taxon>Bacillati</taxon>
        <taxon>Bacillota</taxon>
        <taxon>Bacilli</taxon>
        <taxon>Bacillales</taxon>
        <taxon>Bacillaceae</taxon>
        <taxon>Bacillus</taxon>
    </lineage>
</organism>
<evidence type="ECO:0000256" key="2">
    <source>
        <dbReference type="ARBA" id="ARBA00005278"/>
    </source>
</evidence>
<dbReference type="PANTHER" id="PTHR22550:SF5">
    <property type="entry name" value="LEUCINE ZIPPER PROTEIN 4"/>
    <property type="match status" value="1"/>
</dbReference>
<dbReference type="PANTHER" id="PTHR22550">
    <property type="entry name" value="SPORE GERMINATION PROTEIN"/>
    <property type="match status" value="1"/>
</dbReference>
<name>A0A5D4RCS7_9BACI</name>
<dbReference type="Pfam" id="PF03323">
    <property type="entry name" value="GerA"/>
    <property type="match status" value="1"/>
</dbReference>
<dbReference type="RefSeq" id="WP_148974332.1">
    <property type="nucleotide sequence ID" value="NZ_JBNIKT010000007.1"/>
</dbReference>
<accession>A0A5D4RCS7</accession>
<keyword evidence="5 6" id="KW-0472">Membrane</keyword>
<feature type="transmembrane region" description="Helical" evidence="8">
    <location>
        <begin position="295"/>
        <end position="317"/>
    </location>
</feature>
<dbReference type="AlphaFoldDB" id="A0A5D4RCS7"/>
<evidence type="ECO:0000256" key="7">
    <source>
        <dbReference type="SAM" id="MobiDB-lite"/>
    </source>
</evidence>
<evidence type="ECO:0000256" key="1">
    <source>
        <dbReference type="ARBA" id="ARBA00004141"/>
    </source>
</evidence>
<evidence type="ECO:0000256" key="3">
    <source>
        <dbReference type="ARBA" id="ARBA00022692"/>
    </source>
</evidence>
<evidence type="ECO:0000313" key="9">
    <source>
        <dbReference type="EMBL" id="TYS49185.1"/>
    </source>
</evidence>
<feature type="transmembrane region" description="Helical" evidence="8">
    <location>
        <begin position="389"/>
        <end position="410"/>
    </location>
</feature>
<comment type="similarity">
    <text evidence="2 6">Belongs to the GerABKA family.</text>
</comment>
<reference evidence="9 10" key="1">
    <citation type="submission" date="2019-08" db="EMBL/GenBank/DDBJ databases">
        <title>Bacillus genomes from the desert of Cuatro Cienegas, Coahuila.</title>
        <authorList>
            <person name="Olmedo-Alvarez G."/>
        </authorList>
    </citation>
    <scope>NUCLEOTIDE SEQUENCE [LARGE SCALE GENOMIC DNA]</scope>
    <source>
        <strain evidence="9 10">CH446_14T</strain>
    </source>
</reference>
<dbReference type="GO" id="GO:0009847">
    <property type="term" value="P:spore germination"/>
    <property type="evidence" value="ECO:0007669"/>
    <property type="project" value="UniProtKB-UniRule"/>
</dbReference>
<evidence type="ECO:0000313" key="10">
    <source>
        <dbReference type="Proteomes" id="UP000322139"/>
    </source>
</evidence>
<evidence type="ECO:0000256" key="8">
    <source>
        <dbReference type="SAM" id="Phobius"/>
    </source>
</evidence>
<feature type="transmembrane region" description="Helical" evidence="8">
    <location>
        <begin position="422"/>
        <end position="446"/>
    </location>
</feature>
<evidence type="ECO:0000256" key="4">
    <source>
        <dbReference type="ARBA" id="ARBA00022989"/>
    </source>
</evidence>
<dbReference type="EMBL" id="VTER01000004">
    <property type="protein sequence ID" value="TYS49185.1"/>
    <property type="molecule type" value="Genomic_DNA"/>
</dbReference>
<gene>
    <name evidence="9" type="ORF">FZD51_08150</name>
</gene>
<evidence type="ECO:0000256" key="6">
    <source>
        <dbReference type="PIRNR" id="PIRNR005690"/>
    </source>
</evidence>
<comment type="subcellular location">
    <subcellularLocation>
        <location evidence="6">Cell membrane</location>
    </subcellularLocation>
    <subcellularLocation>
        <location evidence="1">Membrane</location>
        <topology evidence="1">Multi-pass membrane protein</topology>
    </subcellularLocation>
</comment>
<sequence length="507" mass="56935">MFRSRRGKNTIKDQKQTRSHSLTIDELQKELSRELNESPDLHVRLLRKEEQKIAVIFIKTLTDALILDERILLPLQNAKGPLVPEDISNLLPIGELSSANRLKEISAALLNGNTYIYIEGQPFGSLAGTGKTAERSIEKAETESLVYGPKISFTESLESNVNIIRRNLNGANLCIEDLDVGGRSKLKAKLFYIKDIADEDNVRTFRQRISDLESDYVPDTTVLAQYIEDNSWSVFPQILTTELPDRFCISLIKGQVGVLLDRSPSALYGPTTFFSFFETTEDLYMRWNMGTFLRLLRFLSIFLSVLLTPAYVAVLTYHYEVIPSPLLVSLGQSRSNVPFPPVFEALLLEFIIELLREAGARLPTKVGQTMGIVGGIVIGQAAVEAGFTSNILIIIIALSALGSFTVPSYSMGTAIRIIRFPIIIMAGLWGGIGIMISFCFLLIHLLKLSAIGRPYLAPIYPLRWKDIRYSMVRFPLQYLSKRPEMNMTADQSRYPPRKASKTKDVDE</sequence>
<dbReference type="InterPro" id="IPR004995">
    <property type="entry name" value="Spore_Ger"/>
</dbReference>
<dbReference type="InterPro" id="IPR050768">
    <property type="entry name" value="UPF0353/GerABKA_families"/>
</dbReference>
<proteinExistence type="inferred from homology"/>
<comment type="caution">
    <text evidence="9">The sequence shown here is derived from an EMBL/GenBank/DDBJ whole genome shotgun (WGS) entry which is preliminary data.</text>
</comment>
<protein>
    <submittedName>
        <fullName evidence="9">Spore germination protein</fullName>
    </submittedName>
</protein>
<keyword evidence="4 8" id="KW-1133">Transmembrane helix</keyword>
<feature type="region of interest" description="Disordered" evidence="7">
    <location>
        <begin position="488"/>
        <end position="507"/>
    </location>
</feature>
<keyword evidence="3 8" id="KW-0812">Transmembrane</keyword>